<proteinExistence type="predicted"/>
<accession>A0A8I2YKX8</accession>
<name>A0A8I2YKX8_9AGAM</name>
<gene>
    <name evidence="2" type="ORF">JVT61DRAFT_4690</name>
</gene>
<feature type="compositionally biased region" description="Basic and acidic residues" evidence="1">
    <location>
        <begin position="39"/>
        <end position="59"/>
    </location>
</feature>
<dbReference type="AlphaFoldDB" id="A0A8I2YKX8"/>
<dbReference type="OrthoDB" id="3153997at2759"/>
<evidence type="ECO:0000313" key="2">
    <source>
        <dbReference type="EMBL" id="KAG6374050.1"/>
    </source>
</evidence>
<comment type="caution">
    <text evidence="2">The sequence shown here is derived from an EMBL/GenBank/DDBJ whole genome shotgun (WGS) entry which is preliminary data.</text>
</comment>
<evidence type="ECO:0000313" key="3">
    <source>
        <dbReference type="Proteomes" id="UP000683000"/>
    </source>
</evidence>
<protein>
    <submittedName>
        <fullName evidence="2">Uncharacterized protein</fullName>
    </submittedName>
</protein>
<keyword evidence="3" id="KW-1185">Reference proteome</keyword>
<organism evidence="2 3">
    <name type="scientific">Boletus reticuloceps</name>
    <dbReference type="NCBI Taxonomy" id="495285"/>
    <lineage>
        <taxon>Eukaryota</taxon>
        <taxon>Fungi</taxon>
        <taxon>Dikarya</taxon>
        <taxon>Basidiomycota</taxon>
        <taxon>Agaricomycotina</taxon>
        <taxon>Agaricomycetes</taxon>
        <taxon>Agaricomycetidae</taxon>
        <taxon>Boletales</taxon>
        <taxon>Boletineae</taxon>
        <taxon>Boletaceae</taxon>
        <taxon>Boletoideae</taxon>
        <taxon>Boletus</taxon>
    </lineage>
</organism>
<evidence type="ECO:0000256" key="1">
    <source>
        <dbReference type="SAM" id="MobiDB-lite"/>
    </source>
</evidence>
<feature type="compositionally biased region" description="Basic residues" evidence="1">
    <location>
        <begin position="8"/>
        <end position="23"/>
    </location>
</feature>
<dbReference type="EMBL" id="JAGFBS010000019">
    <property type="protein sequence ID" value="KAG6374050.1"/>
    <property type="molecule type" value="Genomic_DNA"/>
</dbReference>
<feature type="region of interest" description="Disordered" evidence="1">
    <location>
        <begin position="1"/>
        <end position="59"/>
    </location>
</feature>
<reference evidence="2" key="1">
    <citation type="submission" date="2021-03" db="EMBL/GenBank/DDBJ databases">
        <title>Evolutionary innovations through gain and loss of genes in the ectomycorrhizal Boletales.</title>
        <authorList>
            <person name="Wu G."/>
            <person name="Miyauchi S."/>
            <person name="Morin E."/>
            <person name="Yang Z.-L."/>
            <person name="Xu J."/>
            <person name="Martin F.M."/>
        </authorList>
    </citation>
    <scope>NUCLEOTIDE SEQUENCE</scope>
    <source>
        <strain evidence="2">BR01</strain>
    </source>
</reference>
<dbReference type="Proteomes" id="UP000683000">
    <property type="component" value="Unassembled WGS sequence"/>
</dbReference>
<sequence length="254" mass="28323">MPGPCNTRGKKRQRARRDKKPSQHQHPIQVHPGPSPQLHDFDDATHDPHESPYDPPHPCDDGVFIATPSIYDPGNGPRVRDTRAFLSSFFAQPPALDDELCAEFAQEEVLQMLCTVLPEDYAIILWYNKSRATGRVCPSCRRLYSLGDVLPELIQDTPKIFPEIRPPYLAREQEISGLCSPLCFIMASFNHPGAIKTTWGRMAQDIDDCTWELLNSPGSSACDQGLSLLVKMARLPDLGLGQLCLPDIDFESDG</sequence>